<dbReference type="Pfam" id="PF02518">
    <property type="entry name" value="HATPase_c"/>
    <property type="match status" value="1"/>
</dbReference>
<dbReference type="Gene3D" id="3.30.450.20">
    <property type="entry name" value="PAS domain"/>
    <property type="match status" value="2"/>
</dbReference>
<keyword evidence="15" id="KW-1185">Reference proteome</keyword>
<dbReference type="PROSITE" id="PS50110">
    <property type="entry name" value="RESPONSE_REGULATORY"/>
    <property type="match status" value="1"/>
</dbReference>
<dbReference type="InterPro" id="IPR000014">
    <property type="entry name" value="PAS"/>
</dbReference>
<dbReference type="InterPro" id="IPR011006">
    <property type="entry name" value="CheY-like_superfamily"/>
</dbReference>
<evidence type="ECO:0000256" key="6">
    <source>
        <dbReference type="ARBA" id="ARBA00022777"/>
    </source>
</evidence>
<dbReference type="CDD" id="cd00130">
    <property type="entry name" value="PAS"/>
    <property type="match status" value="2"/>
</dbReference>
<evidence type="ECO:0000313" key="15">
    <source>
        <dbReference type="Proteomes" id="UP001269375"/>
    </source>
</evidence>
<evidence type="ECO:0000256" key="2">
    <source>
        <dbReference type="ARBA" id="ARBA00012438"/>
    </source>
</evidence>
<keyword evidence="6" id="KW-0418">Kinase</keyword>
<dbReference type="RefSeq" id="WP_251593930.1">
    <property type="nucleotide sequence ID" value="NZ_JAMLJI010000003.1"/>
</dbReference>
<dbReference type="CDD" id="cd00156">
    <property type="entry name" value="REC"/>
    <property type="match status" value="1"/>
</dbReference>
<dbReference type="NCBIfam" id="TIGR00229">
    <property type="entry name" value="sensory_box"/>
    <property type="match status" value="2"/>
</dbReference>
<dbReference type="PROSITE" id="PS50109">
    <property type="entry name" value="HIS_KIN"/>
    <property type="match status" value="1"/>
</dbReference>
<dbReference type="PANTHER" id="PTHR41523:SF8">
    <property type="entry name" value="ETHYLENE RESPONSE SENSOR PROTEIN"/>
    <property type="match status" value="1"/>
</dbReference>
<keyword evidence="7" id="KW-0067">ATP-binding</keyword>
<comment type="caution">
    <text evidence="14">The sequence shown here is derived from an EMBL/GenBank/DDBJ whole genome shotgun (WGS) entry which is preliminary data.</text>
</comment>
<evidence type="ECO:0000259" key="10">
    <source>
        <dbReference type="PROSITE" id="PS50109"/>
    </source>
</evidence>
<dbReference type="Pfam" id="PF07568">
    <property type="entry name" value="HisKA_2"/>
    <property type="match status" value="1"/>
</dbReference>
<feature type="domain" description="PAC" evidence="13">
    <location>
        <begin position="333"/>
        <end position="385"/>
    </location>
</feature>
<dbReference type="SMART" id="SM00086">
    <property type="entry name" value="PAC"/>
    <property type="match status" value="2"/>
</dbReference>
<dbReference type="InterPro" id="IPR013655">
    <property type="entry name" value="PAS_fold_3"/>
</dbReference>
<dbReference type="PROSITE" id="PS50113">
    <property type="entry name" value="PAC"/>
    <property type="match status" value="2"/>
</dbReference>
<dbReference type="InterPro" id="IPR013767">
    <property type="entry name" value="PAS_fold"/>
</dbReference>
<protein>
    <recommendedName>
        <fullName evidence="2">histidine kinase</fullName>
        <ecNumber evidence="2">2.7.13.3</ecNumber>
    </recommendedName>
</protein>
<dbReference type="InterPro" id="IPR011495">
    <property type="entry name" value="Sig_transdc_His_kin_sub2_dim/P"/>
</dbReference>
<keyword evidence="4" id="KW-0808">Transferase</keyword>
<feature type="domain" description="Response regulatory" evidence="11">
    <location>
        <begin position="6"/>
        <end position="123"/>
    </location>
</feature>
<dbReference type="SMART" id="SM00091">
    <property type="entry name" value="PAS"/>
    <property type="match status" value="2"/>
</dbReference>
<comment type="catalytic activity">
    <reaction evidence="1">
        <text>ATP + protein L-histidine = ADP + protein N-phospho-L-histidine.</text>
        <dbReference type="EC" id="2.7.13.3"/>
    </reaction>
</comment>
<sequence>MKHSLQLLLIDRDKDALASLMAMLEATQLPLGIVCASSFSEAGKKLVSHTFDCVLVENETVSLLHSDLKTTIHRHQSAPFTLIVLSKHADSRLAGQVLELGAFDYLDKDDINVSQLRIVLARCRTWLGQERERMATEQRLRSLAEGIPQLVWSCAPNGKIDYLSQQWADYTGVTFAHDLQVAWFTRIHSDDRDRFVEAWKNALETQQDFQLLCRIKRHDNAFRWFDTRVTARKNDLGQITQWIGSHTDITEIEEARLSQAKLAAIVEHSQDAIIGHDLHGRITSWNKAAEQLFQYSAHEALGRTLTDLTVPAPFLDDFKQHLHMLNHSNSYEPHYETQRQRRDGTLIDVSITSSLVRTLDGRVEGAAKIVRDITDRKRFSAQQQASLQEKETLLKEVYHRVKNNLQVIGSLFNMQIRQLPEGTARNVLKDSADRVKAMALVHEKLYQSASLSSINLKNYIEELCTNLASTTGANSRRITINAQVDSIPVGLETAVPLGLLLNELLTNSLKHGFPNENGGEVQVMGRCLGSGLLRIDVTDNGIGFDPEATSTESLGLKLIRILGRQLTAELSIESAEGTRCTLTLPLPPSKN</sequence>
<organism evidence="14 15">
    <name type="scientific">Larsenimonas suaedae</name>
    <dbReference type="NCBI Taxonomy" id="1851019"/>
    <lineage>
        <taxon>Bacteria</taxon>
        <taxon>Pseudomonadati</taxon>
        <taxon>Pseudomonadota</taxon>
        <taxon>Gammaproteobacteria</taxon>
        <taxon>Oceanospirillales</taxon>
        <taxon>Halomonadaceae</taxon>
        <taxon>Larsenimonas</taxon>
    </lineage>
</organism>
<evidence type="ECO:0000256" key="9">
    <source>
        <dbReference type="PROSITE-ProRule" id="PRU00169"/>
    </source>
</evidence>
<evidence type="ECO:0000256" key="1">
    <source>
        <dbReference type="ARBA" id="ARBA00000085"/>
    </source>
</evidence>
<dbReference type="EC" id="2.7.13.3" evidence="2"/>
<dbReference type="InterPro" id="IPR005467">
    <property type="entry name" value="His_kinase_dom"/>
</dbReference>
<dbReference type="SUPFAM" id="SSF55785">
    <property type="entry name" value="PYP-like sensor domain (PAS domain)"/>
    <property type="match status" value="2"/>
</dbReference>
<dbReference type="Gene3D" id="3.30.565.10">
    <property type="entry name" value="Histidine kinase-like ATPase, C-terminal domain"/>
    <property type="match status" value="1"/>
</dbReference>
<keyword evidence="5" id="KW-0547">Nucleotide-binding</keyword>
<dbReference type="SUPFAM" id="SSF55874">
    <property type="entry name" value="ATPase domain of HSP90 chaperone/DNA topoisomerase II/histidine kinase"/>
    <property type="match status" value="1"/>
</dbReference>
<dbReference type="PANTHER" id="PTHR41523">
    <property type="entry name" value="TWO-COMPONENT SYSTEM SENSOR PROTEIN"/>
    <property type="match status" value="1"/>
</dbReference>
<dbReference type="InterPro" id="IPR035965">
    <property type="entry name" value="PAS-like_dom_sf"/>
</dbReference>
<feature type="domain" description="PAS" evidence="12">
    <location>
        <begin position="136"/>
        <end position="206"/>
    </location>
</feature>
<evidence type="ECO:0000313" key="14">
    <source>
        <dbReference type="EMBL" id="MDR5896365.1"/>
    </source>
</evidence>
<dbReference type="SMART" id="SM00387">
    <property type="entry name" value="HATPase_c"/>
    <property type="match status" value="1"/>
</dbReference>
<comment type="caution">
    <text evidence="9">Lacks conserved residue(s) required for the propagation of feature annotation.</text>
</comment>
<dbReference type="Gene3D" id="3.40.50.2300">
    <property type="match status" value="1"/>
</dbReference>
<dbReference type="Pfam" id="PF08447">
    <property type="entry name" value="PAS_3"/>
    <property type="match status" value="1"/>
</dbReference>
<evidence type="ECO:0000256" key="7">
    <source>
        <dbReference type="ARBA" id="ARBA00022840"/>
    </source>
</evidence>
<feature type="domain" description="Histidine kinase" evidence="10">
    <location>
        <begin position="396"/>
        <end position="588"/>
    </location>
</feature>
<feature type="domain" description="PAS" evidence="12">
    <location>
        <begin position="258"/>
        <end position="311"/>
    </location>
</feature>
<proteinExistence type="predicted"/>
<dbReference type="PROSITE" id="PS50112">
    <property type="entry name" value="PAS"/>
    <property type="match status" value="2"/>
</dbReference>
<evidence type="ECO:0000256" key="8">
    <source>
        <dbReference type="ARBA" id="ARBA00023026"/>
    </source>
</evidence>
<dbReference type="InterPro" id="IPR001610">
    <property type="entry name" value="PAC"/>
</dbReference>
<keyword evidence="3" id="KW-0597">Phosphoprotein</keyword>
<evidence type="ECO:0000259" key="11">
    <source>
        <dbReference type="PROSITE" id="PS50110"/>
    </source>
</evidence>
<feature type="domain" description="PAC" evidence="13">
    <location>
        <begin position="209"/>
        <end position="261"/>
    </location>
</feature>
<gene>
    <name evidence="14" type="ORF">QC825_09805</name>
</gene>
<evidence type="ECO:0000259" key="13">
    <source>
        <dbReference type="PROSITE" id="PS50113"/>
    </source>
</evidence>
<dbReference type="InterPro" id="IPR000700">
    <property type="entry name" value="PAS-assoc_C"/>
</dbReference>
<evidence type="ECO:0000256" key="5">
    <source>
        <dbReference type="ARBA" id="ARBA00022741"/>
    </source>
</evidence>
<dbReference type="InterPro" id="IPR001789">
    <property type="entry name" value="Sig_transdc_resp-reg_receiver"/>
</dbReference>
<dbReference type="InterPro" id="IPR036890">
    <property type="entry name" value="HATPase_C_sf"/>
</dbReference>
<dbReference type="Proteomes" id="UP001269375">
    <property type="component" value="Unassembled WGS sequence"/>
</dbReference>
<keyword evidence="8" id="KW-0843">Virulence</keyword>
<dbReference type="EMBL" id="JARWAO010000005">
    <property type="protein sequence ID" value="MDR5896365.1"/>
    <property type="molecule type" value="Genomic_DNA"/>
</dbReference>
<dbReference type="SUPFAM" id="SSF52172">
    <property type="entry name" value="CheY-like"/>
    <property type="match status" value="1"/>
</dbReference>
<reference evidence="14 15" key="1">
    <citation type="submission" date="2023-04" db="EMBL/GenBank/DDBJ databases">
        <title>A long-awaited taxogenomic arrangement of the family Halomonadaceae.</title>
        <authorList>
            <person name="De La Haba R."/>
            <person name="Chuvochina M."/>
            <person name="Wittouck S."/>
            <person name="Arahal D.R."/>
            <person name="Sanchez-Porro C."/>
            <person name="Hugenholtz P."/>
            <person name="Ventosa A."/>
        </authorList>
    </citation>
    <scope>NUCLEOTIDE SEQUENCE [LARGE SCALE GENOMIC DNA]</scope>
    <source>
        <strain evidence="14 15">DSM 22428</strain>
    </source>
</reference>
<evidence type="ECO:0000256" key="3">
    <source>
        <dbReference type="ARBA" id="ARBA00022553"/>
    </source>
</evidence>
<dbReference type="Pfam" id="PF00989">
    <property type="entry name" value="PAS"/>
    <property type="match status" value="1"/>
</dbReference>
<accession>A0ABU1GX08</accession>
<evidence type="ECO:0000259" key="12">
    <source>
        <dbReference type="PROSITE" id="PS50112"/>
    </source>
</evidence>
<evidence type="ECO:0000256" key="4">
    <source>
        <dbReference type="ARBA" id="ARBA00022679"/>
    </source>
</evidence>
<name>A0ABU1GX08_9GAMM</name>
<dbReference type="InterPro" id="IPR003594">
    <property type="entry name" value="HATPase_dom"/>
</dbReference>